<keyword evidence="9" id="KW-0411">Iron-sulfur</keyword>
<organism evidence="10">
    <name type="scientific">marine metagenome</name>
    <dbReference type="NCBI Taxonomy" id="408172"/>
    <lineage>
        <taxon>unclassified sequences</taxon>
        <taxon>metagenomes</taxon>
        <taxon>ecological metagenomes</taxon>
    </lineage>
</organism>
<dbReference type="GO" id="GO:0051539">
    <property type="term" value="F:4 iron, 4 sulfur cluster binding"/>
    <property type="evidence" value="ECO:0007669"/>
    <property type="project" value="UniProtKB-KW"/>
</dbReference>
<dbReference type="InterPro" id="IPR003473">
    <property type="entry name" value="NadA"/>
</dbReference>
<dbReference type="GO" id="GO:0034628">
    <property type="term" value="P:'de novo' NAD+ biosynthetic process from L-aspartate"/>
    <property type="evidence" value="ECO:0007669"/>
    <property type="project" value="TreeGrafter"/>
</dbReference>
<dbReference type="PANTHER" id="PTHR30573:SF0">
    <property type="entry name" value="QUINOLINATE SYNTHASE, CHLOROPLASTIC"/>
    <property type="match status" value="1"/>
</dbReference>
<comment type="cofactor">
    <cofactor evidence="1">
        <name>[4Fe-4S] cluster</name>
        <dbReference type="ChEBI" id="CHEBI:49883"/>
    </cofactor>
</comment>
<dbReference type="EC" id="2.5.1.72" evidence="3"/>
<dbReference type="AlphaFoldDB" id="A0A382II82"/>
<dbReference type="GO" id="GO:0008987">
    <property type="term" value="F:quinolinate synthetase A activity"/>
    <property type="evidence" value="ECO:0007669"/>
    <property type="project" value="InterPro"/>
</dbReference>
<evidence type="ECO:0000256" key="9">
    <source>
        <dbReference type="ARBA" id="ARBA00023014"/>
    </source>
</evidence>
<dbReference type="InterPro" id="IPR036094">
    <property type="entry name" value="NadA_sf"/>
</dbReference>
<evidence type="ECO:0000256" key="5">
    <source>
        <dbReference type="ARBA" id="ARBA00022642"/>
    </source>
</evidence>
<gene>
    <name evidence="10" type="ORF">METZ01_LOCUS251843</name>
</gene>
<keyword evidence="7" id="KW-0479">Metal-binding</keyword>
<evidence type="ECO:0000256" key="1">
    <source>
        <dbReference type="ARBA" id="ARBA00001966"/>
    </source>
</evidence>
<evidence type="ECO:0000256" key="8">
    <source>
        <dbReference type="ARBA" id="ARBA00023004"/>
    </source>
</evidence>
<dbReference type="UniPathway" id="UPA00253">
    <property type="reaction ID" value="UER00327"/>
</dbReference>
<accession>A0A382II82</accession>
<proteinExistence type="predicted"/>
<keyword evidence="4" id="KW-0004">4Fe-4S</keyword>
<protein>
    <recommendedName>
        <fullName evidence="3">quinolinate synthase</fullName>
        <ecNumber evidence="3">2.5.1.72</ecNumber>
    </recommendedName>
</protein>
<dbReference type="GO" id="GO:0005829">
    <property type="term" value="C:cytosol"/>
    <property type="evidence" value="ECO:0007669"/>
    <property type="project" value="TreeGrafter"/>
</dbReference>
<keyword evidence="5" id="KW-0662">Pyridine nucleotide biosynthesis</keyword>
<keyword evidence="6" id="KW-0808">Transferase</keyword>
<reference evidence="10" key="1">
    <citation type="submission" date="2018-05" db="EMBL/GenBank/DDBJ databases">
        <authorList>
            <person name="Lanie J.A."/>
            <person name="Ng W.-L."/>
            <person name="Kazmierczak K.M."/>
            <person name="Andrzejewski T.M."/>
            <person name="Davidsen T.M."/>
            <person name="Wayne K.J."/>
            <person name="Tettelin H."/>
            <person name="Glass J.I."/>
            <person name="Rusch D."/>
            <person name="Podicherti R."/>
            <person name="Tsui H.-C.T."/>
            <person name="Winkler M.E."/>
        </authorList>
    </citation>
    <scope>NUCLEOTIDE SEQUENCE</scope>
</reference>
<evidence type="ECO:0000256" key="4">
    <source>
        <dbReference type="ARBA" id="ARBA00022485"/>
    </source>
</evidence>
<evidence type="ECO:0000256" key="7">
    <source>
        <dbReference type="ARBA" id="ARBA00022723"/>
    </source>
</evidence>
<evidence type="ECO:0000256" key="2">
    <source>
        <dbReference type="ARBA" id="ARBA00005065"/>
    </source>
</evidence>
<dbReference type="Pfam" id="PF02445">
    <property type="entry name" value="NadA"/>
    <property type="match status" value="1"/>
</dbReference>
<feature type="non-terminal residue" evidence="10">
    <location>
        <position position="368"/>
    </location>
</feature>
<evidence type="ECO:0000256" key="6">
    <source>
        <dbReference type="ARBA" id="ARBA00022679"/>
    </source>
</evidence>
<dbReference type="GO" id="GO:0046872">
    <property type="term" value="F:metal ion binding"/>
    <property type="evidence" value="ECO:0007669"/>
    <property type="project" value="UniProtKB-KW"/>
</dbReference>
<keyword evidence="8" id="KW-0408">Iron</keyword>
<dbReference type="EMBL" id="UINC01067377">
    <property type="protein sequence ID" value="SVB98989.1"/>
    <property type="molecule type" value="Genomic_DNA"/>
</dbReference>
<sequence length="368" mass="41045">MHIACNRVPMESSSAVTHDLTLESVKEAIYSRNSPTLTPIDIEAHASTVHRILELKKKHDVVILGHNYMEPLVFGISEQNEQGDSLELSMSAVQTDSQYIIFNGVRFMAETAKVLNPEKTVLIADKTAGCSLADDFSAQDVRNLKEKYPGVPVMIYINSYAEAKAECDVCCTSANAERIALEMPGDELIFVPDLLFAQNLEMVLKGKKKILYPGNDNDTKGAVCEVHEKFSLEDILSVRRTFGIDRDNENRMLYVHWECKPEVLQEADFYGSTSQISNDISRRVANGGLEKAFVASECELTSNLMEEFPTVEFATACSVRCSHMAKISLDKIQPILEAIDSGSDLSRWEVTLPEKIVQRASKPIQKML</sequence>
<evidence type="ECO:0000313" key="10">
    <source>
        <dbReference type="EMBL" id="SVB98989.1"/>
    </source>
</evidence>
<evidence type="ECO:0000256" key="3">
    <source>
        <dbReference type="ARBA" id="ARBA00012669"/>
    </source>
</evidence>
<name>A0A382II82_9ZZZZ</name>
<dbReference type="SUPFAM" id="SSF142754">
    <property type="entry name" value="NadA-like"/>
    <property type="match status" value="1"/>
</dbReference>
<dbReference type="PANTHER" id="PTHR30573">
    <property type="entry name" value="QUINOLINATE SYNTHETASE A"/>
    <property type="match status" value="1"/>
</dbReference>
<dbReference type="Gene3D" id="3.40.50.10800">
    <property type="entry name" value="NadA-like"/>
    <property type="match status" value="3"/>
</dbReference>
<comment type="pathway">
    <text evidence="2">Cofactor biosynthesis; NAD(+) biosynthesis; quinolinate from iminoaspartate: step 1/1.</text>
</comment>